<feature type="domain" description="C2H2-type" evidence="10">
    <location>
        <begin position="221"/>
        <end position="249"/>
    </location>
</feature>
<dbReference type="GO" id="GO:0005634">
    <property type="term" value="C:nucleus"/>
    <property type="evidence" value="ECO:0007669"/>
    <property type="project" value="UniProtKB-SubCell"/>
</dbReference>
<feature type="domain" description="C2H2-type" evidence="10">
    <location>
        <begin position="249"/>
        <end position="276"/>
    </location>
</feature>
<comment type="caution">
    <text evidence="11">The sequence shown here is derived from an EMBL/GenBank/DDBJ whole genome shotgun (WGS) entry which is preliminary data.</text>
</comment>
<evidence type="ECO:0000256" key="2">
    <source>
        <dbReference type="ARBA" id="ARBA00022723"/>
    </source>
</evidence>
<evidence type="ECO:0000256" key="3">
    <source>
        <dbReference type="ARBA" id="ARBA00022737"/>
    </source>
</evidence>
<dbReference type="SMART" id="SM00355">
    <property type="entry name" value="ZnF_C2H2"/>
    <property type="match status" value="11"/>
</dbReference>
<dbReference type="Pfam" id="PF00096">
    <property type="entry name" value="zf-C2H2"/>
    <property type="match status" value="8"/>
</dbReference>
<feature type="domain" description="C2H2-type" evidence="10">
    <location>
        <begin position="190"/>
        <end position="212"/>
    </location>
</feature>
<dbReference type="InterPro" id="IPR036236">
    <property type="entry name" value="Znf_C2H2_sf"/>
</dbReference>
<dbReference type="AlphaFoldDB" id="A0A9Q0S9L9"/>
<dbReference type="Gene3D" id="3.30.160.60">
    <property type="entry name" value="Classic Zinc Finger"/>
    <property type="match status" value="7"/>
</dbReference>
<dbReference type="GO" id="GO:0008270">
    <property type="term" value="F:zinc ion binding"/>
    <property type="evidence" value="ECO:0007669"/>
    <property type="project" value="UniProtKB-KW"/>
</dbReference>
<dbReference type="PANTHER" id="PTHR24379">
    <property type="entry name" value="KRAB AND ZINC FINGER DOMAIN-CONTAINING"/>
    <property type="match status" value="1"/>
</dbReference>
<feature type="domain" description="C2H2-type" evidence="10">
    <location>
        <begin position="429"/>
        <end position="456"/>
    </location>
</feature>
<feature type="domain" description="C2H2-type" evidence="10">
    <location>
        <begin position="458"/>
        <end position="481"/>
    </location>
</feature>
<dbReference type="InterPro" id="IPR013087">
    <property type="entry name" value="Znf_C2H2_type"/>
</dbReference>
<evidence type="ECO:0000256" key="6">
    <source>
        <dbReference type="ARBA" id="ARBA00023242"/>
    </source>
</evidence>
<dbReference type="SUPFAM" id="SSF57667">
    <property type="entry name" value="beta-beta-alpha zinc fingers"/>
    <property type="match status" value="5"/>
</dbReference>
<feature type="domain" description="C2H2-type" evidence="10">
    <location>
        <begin position="371"/>
        <end position="398"/>
    </location>
</feature>
<feature type="domain" description="C2H2-type" evidence="10">
    <location>
        <begin position="316"/>
        <end position="343"/>
    </location>
</feature>
<keyword evidence="5" id="KW-0862">Zinc</keyword>
<evidence type="ECO:0000256" key="9">
    <source>
        <dbReference type="SAM" id="MobiDB-lite"/>
    </source>
</evidence>
<evidence type="ECO:0000313" key="11">
    <source>
        <dbReference type="EMBL" id="KAJ6648370.1"/>
    </source>
</evidence>
<sequence>MDVIMTIIETQKEKHEEDTEKCQPFIDIVTNMEFERMTNPLELGENKKSYKFGEIYCTFDGLMTIHCNYCPSKVKDFGEFSVHYMVHFDDVFVIKKEEETLFEPSVYIEEKGSEVKVNIEEVNISSFHFEDTTQPPECKRKTNPKREHHKVQSNREPSNKPTGSSVSSVAKLRTKSVGSKLSKPTERPKLTCRTCNQQFVNKTTMEKHVRSHEFGFLQTAYECDICQRQIKSKKDLLDHMRKKHAERKYACKLCNKKFKNPAYVAVHMRVHIVDPTKSQLFDEPQPCHICGKEFVSKVNYARHIKSHAFGFLPPVYDCDICGDKISNKKDLSDHMRLHAQPKYECKLCGKKFKRKSYMEIHYRIHNNVHPFICAVCGKTFVVAGALSWHMRRHDNTMPQFPCNICGKVFTRPGVLADHLRIHSGQKPFGPCEVCGIYFRTKKYLTEHRKSHLNEGIKFACDLCGAQFKNQAGVRRHQKLVHLMVPMTTSSTQKFDPV</sequence>
<name>A0A9Q0S9L9_9DIPT</name>
<keyword evidence="2" id="KW-0479">Metal-binding</keyword>
<proteinExistence type="predicted"/>
<feature type="domain" description="C2H2-type" evidence="10">
    <location>
        <begin position="285"/>
        <end position="308"/>
    </location>
</feature>
<dbReference type="FunFam" id="3.30.160.60:FF:000145">
    <property type="entry name" value="Zinc finger protein 574"/>
    <property type="match status" value="1"/>
</dbReference>
<dbReference type="PROSITE" id="PS00028">
    <property type="entry name" value="ZINC_FINGER_C2H2_1"/>
    <property type="match status" value="10"/>
</dbReference>
<dbReference type="EMBL" id="WJQU01000001">
    <property type="protein sequence ID" value="KAJ6648370.1"/>
    <property type="molecule type" value="Genomic_DNA"/>
</dbReference>
<evidence type="ECO:0000256" key="5">
    <source>
        <dbReference type="ARBA" id="ARBA00022833"/>
    </source>
</evidence>
<accession>A0A9Q0S9L9</accession>
<feature type="compositionally biased region" description="Basic residues" evidence="9">
    <location>
        <begin position="141"/>
        <end position="152"/>
    </location>
</feature>
<reference evidence="11" key="1">
    <citation type="submission" date="2022-07" db="EMBL/GenBank/DDBJ databases">
        <authorList>
            <person name="Trinca V."/>
            <person name="Uliana J.V.C."/>
            <person name="Torres T.T."/>
            <person name="Ward R.J."/>
            <person name="Monesi N."/>
        </authorList>
    </citation>
    <scope>NUCLEOTIDE SEQUENCE</scope>
    <source>
        <strain evidence="11">HSMRA1968</strain>
        <tissue evidence="11">Whole embryos</tissue>
    </source>
</reference>
<dbReference type="PANTHER" id="PTHR24379:SF121">
    <property type="entry name" value="C2H2-TYPE DOMAIN-CONTAINING PROTEIN"/>
    <property type="match status" value="1"/>
</dbReference>
<feature type="domain" description="C2H2-type" evidence="10">
    <location>
        <begin position="400"/>
        <end position="427"/>
    </location>
</feature>
<dbReference type="Proteomes" id="UP001151699">
    <property type="component" value="Chromosome A"/>
</dbReference>
<protein>
    <recommendedName>
        <fullName evidence="7">Zinc finger protein 865</fullName>
    </recommendedName>
</protein>
<evidence type="ECO:0000259" key="10">
    <source>
        <dbReference type="PROSITE" id="PS50157"/>
    </source>
</evidence>
<organism evidence="11 12">
    <name type="scientific">Pseudolycoriella hygida</name>
    <dbReference type="NCBI Taxonomy" id="35572"/>
    <lineage>
        <taxon>Eukaryota</taxon>
        <taxon>Metazoa</taxon>
        <taxon>Ecdysozoa</taxon>
        <taxon>Arthropoda</taxon>
        <taxon>Hexapoda</taxon>
        <taxon>Insecta</taxon>
        <taxon>Pterygota</taxon>
        <taxon>Neoptera</taxon>
        <taxon>Endopterygota</taxon>
        <taxon>Diptera</taxon>
        <taxon>Nematocera</taxon>
        <taxon>Sciaroidea</taxon>
        <taxon>Sciaridae</taxon>
        <taxon>Pseudolycoriella</taxon>
    </lineage>
</organism>
<dbReference type="FunFam" id="3.30.160.60:FF:000100">
    <property type="entry name" value="Zinc finger 45-like"/>
    <property type="match status" value="1"/>
</dbReference>
<dbReference type="Pfam" id="PF12874">
    <property type="entry name" value="zf-met"/>
    <property type="match status" value="1"/>
</dbReference>
<feature type="compositionally biased region" description="Polar residues" evidence="9">
    <location>
        <begin position="154"/>
        <end position="168"/>
    </location>
</feature>
<keyword evidence="3" id="KW-0677">Repeat</keyword>
<keyword evidence="12" id="KW-1185">Reference proteome</keyword>
<keyword evidence="4 8" id="KW-0863">Zinc-finger</keyword>
<comment type="subcellular location">
    <subcellularLocation>
        <location evidence="1">Nucleus</location>
    </subcellularLocation>
</comment>
<evidence type="ECO:0000256" key="8">
    <source>
        <dbReference type="PROSITE-ProRule" id="PRU00042"/>
    </source>
</evidence>
<evidence type="ECO:0000256" key="1">
    <source>
        <dbReference type="ARBA" id="ARBA00004123"/>
    </source>
</evidence>
<keyword evidence="6" id="KW-0539">Nucleus</keyword>
<evidence type="ECO:0000256" key="7">
    <source>
        <dbReference type="ARBA" id="ARBA00068876"/>
    </source>
</evidence>
<evidence type="ECO:0000313" key="12">
    <source>
        <dbReference type="Proteomes" id="UP001151699"/>
    </source>
</evidence>
<gene>
    <name evidence="11" type="primary">Zfp37</name>
    <name evidence="11" type="ORF">Bhyg_03598</name>
</gene>
<feature type="region of interest" description="Disordered" evidence="9">
    <location>
        <begin position="130"/>
        <end position="187"/>
    </location>
</feature>
<dbReference type="FunFam" id="3.30.160.60:FF:000446">
    <property type="entry name" value="Zinc finger protein"/>
    <property type="match status" value="1"/>
</dbReference>
<feature type="domain" description="C2H2-type" evidence="10">
    <location>
        <begin position="343"/>
        <end position="370"/>
    </location>
</feature>
<dbReference type="OrthoDB" id="4748970at2759"/>
<evidence type="ECO:0000256" key="4">
    <source>
        <dbReference type="ARBA" id="ARBA00022771"/>
    </source>
</evidence>
<dbReference type="PROSITE" id="PS50157">
    <property type="entry name" value="ZINC_FINGER_C2H2_2"/>
    <property type="match status" value="10"/>
</dbReference>